<evidence type="ECO:0000256" key="5">
    <source>
        <dbReference type="ARBA" id="ARBA00023136"/>
    </source>
</evidence>
<dbReference type="EMBL" id="FWWV01000001">
    <property type="protein sequence ID" value="SMB78944.1"/>
    <property type="molecule type" value="Genomic_DNA"/>
</dbReference>
<evidence type="ECO:0000256" key="4">
    <source>
        <dbReference type="ARBA" id="ARBA00022989"/>
    </source>
</evidence>
<feature type="domain" description="Prepilin type IV endopeptidase peptidase" evidence="7">
    <location>
        <begin position="13"/>
        <end position="112"/>
    </location>
</feature>
<keyword evidence="3 6" id="KW-0812">Transmembrane</keyword>
<protein>
    <submittedName>
        <fullName evidence="8">Prepilin peptidase CpaA</fullName>
    </submittedName>
</protein>
<dbReference type="Pfam" id="PF01478">
    <property type="entry name" value="Peptidase_A24"/>
    <property type="match status" value="1"/>
</dbReference>
<dbReference type="PANTHER" id="PTHR36506:SF1">
    <property type="entry name" value="PREFLAGELLIN PEPTIDASE"/>
    <property type="match status" value="1"/>
</dbReference>
<dbReference type="GO" id="GO:0004190">
    <property type="term" value="F:aspartic-type endopeptidase activity"/>
    <property type="evidence" value="ECO:0007669"/>
    <property type="project" value="InterPro"/>
</dbReference>
<dbReference type="RefSeq" id="WP_084255536.1">
    <property type="nucleotide sequence ID" value="NZ_FWWV01000001.1"/>
</dbReference>
<name>A0A1W1UDU0_9PAST</name>
<feature type="transmembrane region" description="Helical" evidence="6">
    <location>
        <begin position="96"/>
        <end position="120"/>
    </location>
</feature>
<reference evidence="9" key="1">
    <citation type="submission" date="2017-04" db="EMBL/GenBank/DDBJ databases">
        <authorList>
            <person name="Varghese N."/>
            <person name="Submissions S."/>
        </authorList>
    </citation>
    <scope>NUCLEOTIDE SEQUENCE [LARGE SCALE GENOMIC DNA]</scope>
    <source>
        <strain evidence="9">DSM 23072</strain>
    </source>
</reference>
<sequence>MGFFLYSKSILLILIVILLIILSWSDINQRIISNSTVLTLLIFIVPFSFLFHGDVFISNALISLVIGFMIFYFGVIGGGDIKLISVLMLATPTNHIVPFLFLTSIVGLLLIIVGWIFFRHSIKENGLPYGVAISAGFLLTLWGVH</sequence>
<dbReference type="Gene3D" id="1.20.120.1220">
    <property type="match status" value="1"/>
</dbReference>
<evidence type="ECO:0000259" key="7">
    <source>
        <dbReference type="Pfam" id="PF01478"/>
    </source>
</evidence>
<dbReference type="InterPro" id="IPR052218">
    <property type="entry name" value="Preflagellin_Peptidase"/>
</dbReference>
<dbReference type="GO" id="GO:0005886">
    <property type="term" value="C:plasma membrane"/>
    <property type="evidence" value="ECO:0007669"/>
    <property type="project" value="UniProtKB-SubCell"/>
</dbReference>
<dbReference type="PANTHER" id="PTHR36506">
    <property type="entry name" value="PREFLAGELLIN PEPTIDASE"/>
    <property type="match status" value="1"/>
</dbReference>
<dbReference type="AlphaFoldDB" id="A0A1W1UDU0"/>
<accession>A0A1W1UDU0</accession>
<dbReference type="InterPro" id="IPR000045">
    <property type="entry name" value="Prepilin_IV_endopep_pep"/>
</dbReference>
<gene>
    <name evidence="8" type="ORF">SAMN05660772_00268</name>
</gene>
<keyword evidence="5 6" id="KW-0472">Membrane</keyword>
<feature type="transmembrane region" description="Helical" evidence="6">
    <location>
        <begin position="126"/>
        <end position="144"/>
    </location>
</feature>
<keyword evidence="4 6" id="KW-1133">Transmembrane helix</keyword>
<keyword evidence="2" id="KW-1003">Cell membrane</keyword>
<dbReference type="Proteomes" id="UP000192408">
    <property type="component" value="Unassembled WGS sequence"/>
</dbReference>
<feature type="transmembrane region" description="Helical" evidence="6">
    <location>
        <begin position="31"/>
        <end position="50"/>
    </location>
</feature>
<dbReference type="STRING" id="1122938.SAMN05660772_00268"/>
<evidence type="ECO:0000256" key="6">
    <source>
        <dbReference type="SAM" id="Phobius"/>
    </source>
</evidence>
<evidence type="ECO:0000313" key="9">
    <source>
        <dbReference type="Proteomes" id="UP000192408"/>
    </source>
</evidence>
<keyword evidence="9" id="KW-1185">Reference proteome</keyword>
<evidence type="ECO:0000313" key="8">
    <source>
        <dbReference type="EMBL" id="SMB78944.1"/>
    </source>
</evidence>
<feature type="transmembrane region" description="Helical" evidence="6">
    <location>
        <begin position="56"/>
        <end position="75"/>
    </location>
</feature>
<evidence type="ECO:0000256" key="2">
    <source>
        <dbReference type="ARBA" id="ARBA00022475"/>
    </source>
</evidence>
<evidence type="ECO:0000256" key="3">
    <source>
        <dbReference type="ARBA" id="ARBA00022692"/>
    </source>
</evidence>
<organism evidence="8 9">
    <name type="scientific">Pasteurella testudinis DSM 23072</name>
    <dbReference type="NCBI Taxonomy" id="1122938"/>
    <lineage>
        <taxon>Bacteria</taxon>
        <taxon>Pseudomonadati</taxon>
        <taxon>Pseudomonadota</taxon>
        <taxon>Gammaproteobacteria</taxon>
        <taxon>Pasteurellales</taxon>
        <taxon>Pasteurellaceae</taxon>
        <taxon>Pasteurella</taxon>
    </lineage>
</organism>
<evidence type="ECO:0000256" key="1">
    <source>
        <dbReference type="ARBA" id="ARBA00004651"/>
    </source>
</evidence>
<feature type="transmembrane region" description="Helical" evidence="6">
    <location>
        <begin position="6"/>
        <end position="24"/>
    </location>
</feature>
<proteinExistence type="predicted"/>
<comment type="subcellular location">
    <subcellularLocation>
        <location evidence="1">Cell membrane</location>
        <topology evidence="1">Multi-pass membrane protein</topology>
    </subcellularLocation>
</comment>